<dbReference type="PANTHER" id="PTHR43991:SF12">
    <property type="entry name" value="WD REPEAT PROTEIN (AFU_ORTHOLOGUE AFUA_8G05640)"/>
    <property type="match status" value="1"/>
</dbReference>
<keyword evidence="6" id="KW-1185">Reference proteome</keyword>
<reference evidence="5" key="1">
    <citation type="submission" date="2020-12" db="EMBL/GenBank/DDBJ databases">
        <authorList>
            <person name="Iha C."/>
        </authorList>
    </citation>
    <scope>NUCLEOTIDE SEQUENCE</scope>
</reference>
<proteinExistence type="predicted"/>
<dbReference type="Gene3D" id="2.130.10.10">
    <property type="entry name" value="YVTN repeat-like/Quinoprotein amine dehydrogenase"/>
    <property type="match status" value="1"/>
</dbReference>
<dbReference type="InterPro" id="IPR001680">
    <property type="entry name" value="WD40_rpt"/>
</dbReference>
<dbReference type="OrthoDB" id="20669at2759"/>
<evidence type="ECO:0000256" key="2">
    <source>
        <dbReference type="ARBA" id="ARBA00022737"/>
    </source>
</evidence>
<sequence length="431" mass="48107">MGSSPRDSDAEMEAMEEFTDPADSPRGPLLDTTAKDVAAGKDIQGIPWDRLNFTREEYRSNRLKEFRNYTNVLNNEGQEYADYLASLELECKAPKKQSVFFEFLRNSHNVVSSITHFQLRNLLWATSKHDVFLMADNCVNHWDLLSIKSPGYEPTQVMNLRGGIVSSRASRLGLVNISTIWAGNGLVVAGGFNGQIAVQRLCDSGLAYEGYITQSDNSITNAIEVFHEGGEGTEPKVLSSNNDSSVRVLNMETWDVEAHFPFEWAVNYATMCPQDKKLVGVVGDDPEGYIMDRTSGARVAKLTGHRDYSFAAAWMPNSMVLATGNQDLTTRLWDMRKPEEPMLVLRGKMGAIRSVRFSSDGRYLAMAEPADFVHVFDVTKGYQECQEIDLFGEISGISFTPDADMLFVGIVDETYGSMVQYRRKAAIDAAW</sequence>
<evidence type="ECO:0000256" key="3">
    <source>
        <dbReference type="PROSITE-ProRule" id="PRU00221"/>
    </source>
</evidence>
<name>A0A8S1JB89_9CHLO</name>
<dbReference type="SMART" id="SM00320">
    <property type="entry name" value="WD40"/>
    <property type="match status" value="2"/>
</dbReference>
<dbReference type="Pfam" id="PF00400">
    <property type="entry name" value="WD40"/>
    <property type="match status" value="1"/>
</dbReference>
<dbReference type="InterPro" id="IPR036322">
    <property type="entry name" value="WD40_repeat_dom_sf"/>
</dbReference>
<dbReference type="InterPro" id="IPR015943">
    <property type="entry name" value="WD40/YVTN_repeat-like_dom_sf"/>
</dbReference>
<evidence type="ECO:0000256" key="4">
    <source>
        <dbReference type="SAM" id="MobiDB-lite"/>
    </source>
</evidence>
<dbReference type="PANTHER" id="PTHR43991">
    <property type="entry name" value="WD REPEAT PROTEIN (AFU_ORTHOLOGUE AFUA_8G05640)-RELATED"/>
    <property type="match status" value="1"/>
</dbReference>
<dbReference type="AlphaFoldDB" id="A0A8S1JB89"/>
<organism evidence="5 6">
    <name type="scientific">Ostreobium quekettii</name>
    <dbReference type="NCBI Taxonomy" id="121088"/>
    <lineage>
        <taxon>Eukaryota</taxon>
        <taxon>Viridiplantae</taxon>
        <taxon>Chlorophyta</taxon>
        <taxon>core chlorophytes</taxon>
        <taxon>Ulvophyceae</taxon>
        <taxon>TCBD clade</taxon>
        <taxon>Bryopsidales</taxon>
        <taxon>Ostreobineae</taxon>
        <taxon>Ostreobiaceae</taxon>
        <taxon>Ostreobium</taxon>
    </lineage>
</organism>
<dbReference type="PROSITE" id="PS50294">
    <property type="entry name" value="WD_REPEATS_REGION"/>
    <property type="match status" value="1"/>
</dbReference>
<evidence type="ECO:0000256" key="1">
    <source>
        <dbReference type="ARBA" id="ARBA00022574"/>
    </source>
</evidence>
<protein>
    <submittedName>
        <fullName evidence="5">Uncharacterized protein</fullName>
    </submittedName>
</protein>
<feature type="compositionally biased region" description="Acidic residues" evidence="4">
    <location>
        <begin position="10"/>
        <end position="20"/>
    </location>
</feature>
<feature type="region of interest" description="Disordered" evidence="4">
    <location>
        <begin position="1"/>
        <end position="32"/>
    </location>
</feature>
<dbReference type="EMBL" id="CAJHUC010002792">
    <property type="protein sequence ID" value="CAD7704381.1"/>
    <property type="molecule type" value="Genomic_DNA"/>
</dbReference>
<evidence type="ECO:0000313" key="5">
    <source>
        <dbReference type="EMBL" id="CAD7704381.1"/>
    </source>
</evidence>
<accession>A0A8S1JB89</accession>
<gene>
    <name evidence="5" type="ORF">OSTQU699_LOCUS9736</name>
</gene>
<dbReference type="InterPro" id="IPR019775">
    <property type="entry name" value="WD40_repeat_CS"/>
</dbReference>
<evidence type="ECO:0000313" key="6">
    <source>
        <dbReference type="Proteomes" id="UP000708148"/>
    </source>
</evidence>
<dbReference type="PROSITE" id="PS50082">
    <property type="entry name" value="WD_REPEATS_2"/>
    <property type="match status" value="1"/>
</dbReference>
<keyword evidence="2" id="KW-0677">Repeat</keyword>
<dbReference type="PROSITE" id="PS00678">
    <property type="entry name" value="WD_REPEATS_1"/>
    <property type="match status" value="1"/>
</dbReference>
<feature type="repeat" description="WD" evidence="3">
    <location>
        <begin position="302"/>
        <end position="343"/>
    </location>
</feature>
<comment type="caution">
    <text evidence="5">The sequence shown here is derived from an EMBL/GenBank/DDBJ whole genome shotgun (WGS) entry which is preliminary data.</text>
</comment>
<dbReference type="SUPFAM" id="SSF50978">
    <property type="entry name" value="WD40 repeat-like"/>
    <property type="match status" value="1"/>
</dbReference>
<keyword evidence="1 3" id="KW-0853">WD repeat</keyword>
<dbReference type="Proteomes" id="UP000708148">
    <property type="component" value="Unassembled WGS sequence"/>
</dbReference>